<protein>
    <submittedName>
        <fullName evidence="2">Pro-Pol polyprotein</fullName>
    </submittedName>
</protein>
<dbReference type="Pfam" id="PF18701">
    <property type="entry name" value="DUF5641"/>
    <property type="match status" value="1"/>
</dbReference>
<keyword evidence="3" id="KW-1185">Reference proteome</keyword>
<dbReference type="SUPFAM" id="SSF53098">
    <property type="entry name" value="Ribonuclease H-like"/>
    <property type="match status" value="1"/>
</dbReference>
<comment type="caution">
    <text evidence="2">The sequence shown here is derived from an EMBL/GenBank/DDBJ whole genome shotgun (WGS) entry which is preliminary data.</text>
</comment>
<dbReference type="PANTHER" id="PTHR47331:SF1">
    <property type="entry name" value="GAG-LIKE PROTEIN"/>
    <property type="match status" value="1"/>
</dbReference>
<dbReference type="InterPro" id="IPR008042">
    <property type="entry name" value="Retrotrans_Pao"/>
</dbReference>
<feature type="domain" description="Integrase catalytic" evidence="1">
    <location>
        <begin position="1428"/>
        <end position="1607"/>
    </location>
</feature>
<dbReference type="InterPro" id="IPR041588">
    <property type="entry name" value="Integrase_H2C2"/>
</dbReference>
<dbReference type="InterPro" id="IPR040676">
    <property type="entry name" value="DUF5641"/>
</dbReference>
<name>A0A226EGZ4_FOLCA</name>
<dbReference type="GO" id="GO:0003676">
    <property type="term" value="F:nucleic acid binding"/>
    <property type="evidence" value="ECO:0007669"/>
    <property type="project" value="InterPro"/>
</dbReference>
<dbReference type="PANTHER" id="PTHR47331">
    <property type="entry name" value="PHD-TYPE DOMAIN-CONTAINING PROTEIN"/>
    <property type="match status" value="1"/>
</dbReference>
<dbReference type="SUPFAM" id="SSF56672">
    <property type="entry name" value="DNA/RNA polymerases"/>
    <property type="match status" value="1"/>
</dbReference>
<dbReference type="EMBL" id="LNIX01000004">
    <property type="protein sequence ID" value="OXA56011.1"/>
    <property type="molecule type" value="Genomic_DNA"/>
</dbReference>
<dbReference type="InterPro" id="IPR043502">
    <property type="entry name" value="DNA/RNA_pol_sf"/>
</dbReference>
<accession>A0A226EGZ4</accession>
<dbReference type="OrthoDB" id="416987at2759"/>
<dbReference type="Pfam" id="PF17921">
    <property type="entry name" value="Integrase_H2C2"/>
    <property type="match status" value="1"/>
</dbReference>
<dbReference type="Gene3D" id="3.30.420.10">
    <property type="entry name" value="Ribonuclease H-like superfamily/Ribonuclease H"/>
    <property type="match status" value="1"/>
</dbReference>
<dbReference type="InterPro" id="IPR012337">
    <property type="entry name" value="RNaseH-like_sf"/>
</dbReference>
<dbReference type="SMART" id="SM00343">
    <property type="entry name" value="ZnF_C2HC"/>
    <property type="match status" value="2"/>
</dbReference>
<dbReference type="PROSITE" id="PS50994">
    <property type="entry name" value="INTEGRASE"/>
    <property type="match status" value="1"/>
</dbReference>
<evidence type="ECO:0000313" key="3">
    <source>
        <dbReference type="Proteomes" id="UP000198287"/>
    </source>
</evidence>
<reference evidence="2 3" key="1">
    <citation type="submission" date="2015-12" db="EMBL/GenBank/DDBJ databases">
        <title>The genome of Folsomia candida.</title>
        <authorList>
            <person name="Faddeeva A."/>
            <person name="Derks M.F."/>
            <person name="Anvar Y."/>
            <person name="Smit S."/>
            <person name="Van Straalen N."/>
            <person name="Roelofs D."/>
        </authorList>
    </citation>
    <scope>NUCLEOTIDE SEQUENCE [LARGE SCALE GENOMIC DNA]</scope>
    <source>
        <strain evidence="2 3">VU population</strain>
        <tissue evidence="2">Whole body</tissue>
    </source>
</reference>
<dbReference type="Pfam" id="PF05380">
    <property type="entry name" value="Peptidase_A17"/>
    <property type="match status" value="1"/>
</dbReference>
<dbReference type="Gene3D" id="1.10.340.70">
    <property type="match status" value="1"/>
</dbReference>
<proteinExistence type="predicted"/>
<dbReference type="OMA" id="ASENAMA"/>
<dbReference type="GO" id="GO:0008270">
    <property type="term" value="F:zinc ion binding"/>
    <property type="evidence" value="ECO:0007669"/>
    <property type="project" value="InterPro"/>
</dbReference>
<dbReference type="GO" id="GO:0015074">
    <property type="term" value="P:DNA integration"/>
    <property type="evidence" value="ECO:0007669"/>
    <property type="project" value="InterPro"/>
</dbReference>
<dbReference type="Pfam" id="PF03564">
    <property type="entry name" value="DUF1759"/>
    <property type="match status" value="1"/>
</dbReference>
<dbReference type="GO" id="GO:0042575">
    <property type="term" value="C:DNA polymerase complex"/>
    <property type="evidence" value="ECO:0007669"/>
    <property type="project" value="UniProtKB-ARBA"/>
</dbReference>
<dbReference type="GO" id="GO:0071897">
    <property type="term" value="P:DNA biosynthetic process"/>
    <property type="evidence" value="ECO:0007669"/>
    <property type="project" value="UniProtKB-ARBA"/>
</dbReference>
<organism evidence="2 3">
    <name type="scientific">Folsomia candida</name>
    <name type="common">Springtail</name>
    <dbReference type="NCBI Taxonomy" id="158441"/>
    <lineage>
        <taxon>Eukaryota</taxon>
        <taxon>Metazoa</taxon>
        <taxon>Ecdysozoa</taxon>
        <taxon>Arthropoda</taxon>
        <taxon>Hexapoda</taxon>
        <taxon>Collembola</taxon>
        <taxon>Entomobryomorpha</taxon>
        <taxon>Isotomoidea</taxon>
        <taxon>Isotomidae</taxon>
        <taxon>Proisotominae</taxon>
        <taxon>Folsomia</taxon>
    </lineage>
</organism>
<dbReference type="InterPro" id="IPR005312">
    <property type="entry name" value="DUF1759"/>
</dbReference>
<sequence>MDRLKKARTPVRASITKTIDGAVAELAKDPKDTMELTIRLRKLQSLQTTIREHDEKVLTQMLDDNCTAEAYTEESAANEEYSDKISAAILKIEKVLDAEIRPLSPSPASSYTTANGERVRRNRTFKLPKIQLQKFSGDTKEWLGWWSQFRKIDEDDELHASDKFQYLLQSTVSGSRARGLVESFPMTTENYPKAVIALKERFGKEKFLQQVYVRELLRLIITTAKSKEVVVLSKLYDDIETQLRALESLGIKAEQSTQFLFPMVESCLPEEILLVWQRSPLRKQDGSQLNPKKNELDFLMEFLREEVEGEENRKLVRSGFDAAIKGKEKNKKKGQLEKNEEFPTAAGLYSGQQVEQCVFCGKSNHKSQKCFKAQKMPLEEKKILVKENKGCFICLGRGHIAKKCKASVSCRVCKSNHHEVMCSQVEKDDQQDNSYTFISTDASQTNIQCQSDVLLKTVLVKVGCQEKKEDRVVRLLFDEGSQRSYITYSTAKAIRSKPMGSEFSRNVLFDGSVTDVGQVYKHHILLRSLYGRNQVKVVLREKPIIGGIVPRVQNGPWIQELKARGILLSDYSRHQVAEPDIQILIGSDLWGSIMTGRMIKLRCGLVACESVFGWSLSGPVPKFNSVLNESISMFTTEENVQEMWTLEALGIKDPIEVKSKLDQELIAKKHFAETVSRQADGRYSVGLPWIGEENIPNNRMVAENRLQSTTRRLLSTGKFDVYGNIFKSWKEEGIVEEVNVYHLDDLNCHYLPHHPVFKESVTTPVRPVFDASCKTKRYPSLNDCLHKGPNLMELIPSVLLRFREKKIGVVSDVRKAFQMIDVQESDRDYLRFLWWEDPAGKKIKIYRHCRVVFGVNCSPFLLAAVVDMHLSSIVDGRQEEALKLMGALYVDNCVTSVDSVDEYETFKVTSTKIMEEAKMELRQWECSVVGVPGVGSPAMSGCGLGDGNTDTPQESRILPTTMVLGLIWDKYEDTLSCDIKMDNLPDKLTKRSVLSMVHKVYDPIGFSCPALIKPKMLLQKAWKRKTGWDEPLPMEEAKEFKKWCEELPHLKSIHLPRFMKLESTRVLQMHVFCDASQDAYAAVVFLRSEVGDQVEISLLQAKARVAPLKKPTIPRLELMAALIGVRLCESVKSALNYETIPTTYWSDSTTVLAWIRGNDNWGTFVGNRVREICTYTDSNKWRHVPGLLNPADLPSRGCNARELLQSGWWMGPDWLKESEETWPHSDEVMDEEEINQEMKKSSSVDLAGTTAVEIIPDPRFSTYVKNVAVVGWQRRFVENTRVPKEDRIMKNYLTVQELREAEIVLLREIQASFVDKFQTGGGVKVQKMEDGLLHVKTRLLNRIDSEEFKMPILLPKSHPMVLQLIRDAHRNYCHAGVQFTMGKLREKYWILQARKTIRSVIHNCSTCRRFESKKVEVEEAALPEKRVAATEPFQTTGVDLAGPLYLKDGSKVWIVLFTCAVFRGIHVDLITSLSTEAFLESLERFIKQCGRPNTIYSDNGTNFVGAVNLFKSLDWTKIEKESQVKRIQWILNPPTGAWWGGWWERLIRSIKDLLKRMLGRARLTYDQLRTCLSSAAAVINSRPLTTVNEDEDDLIPLTPIMFMRGALTCNFPESMEIGSRELQSHYKRTRRLQQDLQARFRKEYLGQLVQKANEKKARQLQVGDVVLVGADNKKRFDWPMGRIFELIPGKDGVCRVANVKTSKGTLKRPLQRLYPLEIASPTAAALPISRPSLDSKKKKQVQNKPEVDTIDEEIVTKSGRISKKPIRYSQWNL</sequence>
<evidence type="ECO:0000313" key="2">
    <source>
        <dbReference type="EMBL" id="OXA56011.1"/>
    </source>
</evidence>
<dbReference type="InterPro" id="IPR001584">
    <property type="entry name" value="Integrase_cat-core"/>
</dbReference>
<dbReference type="InterPro" id="IPR001878">
    <property type="entry name" value="Znf_CCHC"/>
</dbReference>
<dbReference type="STRING" id="158441.A0A226EGZ4"/>
<dbReference type="InterPro" id="IPR036397">
    <property type="entry name" value="RNaseH_sf"/>
</dbReference>
<evidence type="ECO:0000259" key="1">
    <source>
        <dbReference type="PROSITE" id="PS50994"/>
    </source>
</evidence>
<gene>
    <name evidence="2" type="ORF">Fcan01_09889</name>
</gene>
<dbReference type="Proteomes" id="UP000198287">
    <property type="component" value="Unassembled WGS sequence"/>
</dbReference>